<dbReference type="AlphaFoldDB" id="A0AAV4DJ26"/>
<proteinExistence type="predicted"/>
<reference evidence="1 2" key="1">
    <citation type="journal article" date="2021" name="Elife">
        <title>Chloroplast acquisition without the gene transfer in kleptoplastic sea slugs, Plakobranchus ocellatus.</title>
        <authorList>
            <person name="Maeda T."/>
            <person name="Takahashi S."/>
            <person name="Yoshida T."/>
            <person name="Shimamura S."/>
            <person name="Takaki Y."/>
            <person name="Nagai Y."/>
            <person name="Toyoda A."/>
            <person name="Suzuki Y."/>
            <person name="Arimoto A."/>
            <person name="Ishii H."/>
            <person name="Satoh N."/>
            <person name="Nishiyama T."/>
            <person name="Hasebe M."/>
            <person name="Maruyama T."/>
            <person name="Minagawa J."/>
            <person name="Obokata J."/>
            <person name="Shigenobu S."/>
        </authorList>
    </citation>
    <scope>NUCLEOTIDE SEQUENCE [LARGE SCALE GENOMIC DNA]</scope>
</reference>
<dbReference type="Proteomes" id="UP000735302">
    <property type="component" value="Unassembled WGS sequence"/>
</dbReference>
<evidence type="ECO:0000313" key="2">
    <source>
        <dbReference type="Proteomes" id="UP000735302"/>
    </source>
</evidence>
<comment type="caution">
    <text evidence="1">The sequence shown here is derived from an EMBL/GenBank/DDBJ whole genome shotgun (WGS) entry which is preliminary data.</text>
</comment>
<gene>
    <name evidence="1" type="ORF">PoB_007049000</name>
</gene>
<dbReference type="EMBL" id="BLXT01007928">
    <property type="protein sequence ID" value="GFO43985.1"/>
    <property type="molecule type" value="Genomic_DNA"/>
</dbReference>
<accession>A0AAV4DJ26</accession>
<organism evidence="1 2">
    <name type="scientific">Plakobranchus ocellatus</name>
    <dbReference type="NCBI Taxonomy" id="259542"/>
    <lineage>
        <taxon>Eukaryota</taxon>
        <taxon>Metazoa</taxon>
        <taxon>Spiralia</taxon>
        <taxon>Lophotrochozoa</taxon>
        <taxon>Mollusca</taxon>
        <taxon>Gastropoda</taxon>
        <taxon>Heterobranchia</taxon>
        <taxon>Euthyneura</taxon>
        <taxon>Panpulmonata</taxon>
        <taxon>Sacoglossa</taxon>
        <taxon>Placobranchoidea</taxon>
        <taxon>Plakobranchidae</taxon>
        <taxon>Plakobranchus</taxon>
    </lineage>
</organism>
<keyword evidence="2" id="KW-1185">Reference proteome</keyword>
<sequence>MSSVLAKTTTINHVLSPWKNNHSKACPKSLQKPPQQTMSSVLAKTTTKHYVLRPYTNQTISSVLEKTTSTEHALSPCKNIHYRTYPQFLHNPPLQNMP</sequence>
<name>A0AAV4DJ26_9GAST</name>
<evidence type="ECO:0000313" key="1">
    <source>
        <dbReference type="EMBL" id="GFO43985.1"/>
    </source>
</evidence>
<protein>
    <submittedName>
        <fullName evidence="1">Uncharacterized protein</fullName>
    </submittedName>
</protein>